<dbReference type="SUPFAM" id="SSF103506">
    <property type="entry name" value="Mitochondrial carrier"/>
    <property type="match status" value="1"/>
</dbReference>
<dbReference type="PROSITE" id="PS50920">
    <property type="entry name" value="SOLCAR"/>
    <property type="match status" value="2"/>
</dbReference>
<gene>
    <name evidence="12" type="ORF">CYMTET_29113</name>
</gene>
<dbReference type="InterPro" id="IPR045900">
    <property type="entry name" value="Peroxisomal_Ade_carrier"/>
</dbReference>
<keyword evidence="6 11" id="KW-1133">Transmembrane helix</keyword>
<organism evidence="12 13">
    <name type="scientific">Cymbomonas tetramitiformis</name>
    <dbReference type="NCBI Taxonomy" id="36881"/>
    <lineage>
        <taxon>Eukaryota</taxon>
        <taxon>Viridiplantae</taxon>
        <taxon>Chlorophyta</taxon>
        <taxon>Pyramimonadophyceae</taxon>
        <taxon>Pyramimonadales</taxon>
        <taxon>Pyramimonadaceae</taxon>
        <taxon>Cymbomonas</taxon>
    </lineage>
</organism>
<keyword evidence="4 9" id="KW-0812">Transmembrane</keyword>
<evidence type="ECO:0000256" key="8">
    <source>
        <dbReference type="ARBA" id="ARBA00023140"/>
    </source>
</evidence>
<dbReference type="InterPro" id="IPR023395">
    <property type="entry name" value="MCP_dom_sf"/>
</dbReference>
<evidence type="ECO:0000256" key="1">
    <source>
        <dbReference type="ARBA" id="ARBA00004585"/>
    </source>
</evidence>
<evidence type="ECO:0000256" key="10">
    <source>
        <dbReference type="RuleBase" id="RU000488"/>
    </source>
</evidence>
<keyword evidence="13" id="KW-1185">Reference proteome</keyword>
<dbReference type="GO" id="GO:0005778">
    <property type="term" value="C:peroxisomal membrane"/>
    <property type="evidence" value="ECO:0007669"/>
    <property type="project" value="UniProtKB-SubCell"/>
</dbReference>
<dbReference type="Pfam" id="PF00153">
    <property type="entry name" value="Mito_carr"/>
    <property type="match status" value="2"/>
</dbReference>
<protein>
    <submittedName>
        <fullName evidence="12">NAD(+) salvage pathway protein</fullName>
    </submittedName>
</protein>
<dbReference type="PANTHER" id="PTHR46650">
    <property type="entry name" value="PEROXISOMAL ADENINE NUCLEOTIDE TRANSPORTER 1"/>
    <property type="match status" value="1"/>
</dbReference>
<keyword evidence="8" id="KW-0576">Peroxisome</keyword>
<keyword evidence="7 9" id="KW-0472">Membrane</keyword>
<proteinExistence type="inferred from homology"/>
<evidence type="ECO:0000256" key="4">
    <source>
        <dbReference type="ARBA" id="ARBA00022692"/>
    </source>
</evidence>
<evidence type="ECO:0000256" key="7">
    <source>
        <dbReference type="ARBA" id="ARBA00023136"/>
    </source>
</evidence>
<evidence type="ECO:0000256" key="11">
    <source>
        <dbReference type="SAM" id="Phobius"/>
    </source>
</evidence>
<comment type="caution">
    <text evidence="12">The sequence shown here is derived from an EMBL/GenBank/DDBJ whole genome shotgun (WGS) entry which is preliminary data.</text>
</comment>
<dbReference type="AlphaFoldDB" id="A0AAE0KVG8"/>
<dbReference type="InterPro" id="IPR002067">
    <property type="entry name" value="MCP"/>
</dbReference>
<dbReference type="Gene3D" id="1.50.40.10">
    <property type="entry name" value="Mitochondrial carrier domain"/>
    <property type="match status" value="2"/>
</dbReference>
<dbReference type="GO" id="GO:0006635">
    <property type="term" value="P:fatty acid beta-oxidation"/>
    <property type="evidence" value="ECO:0007669"/>
    <property type="project" value="InterPro"/>
</dbReference>
<name>A0AAE0KVG8_9CHLO</name>
<dbReference type="EMBL" id="LGRX02016506">
    <property type="protein sequence ID" value="KAK3262009.1"/>
    <property type="molecule type" value="Genomic_DNA"/>
</dbReference>
<comment type="similarity">
    <text evidence="2 10">Belongs to the mitochondrial carrier (TC 2.A.29) family.</text>
</comment>
<dbReference type="GO" id="GO:0005347">
    <property type="term" value="F:ATP transmembrane transporter activity"/>
    <property type="evidence" value="ECO:0007669"/>
    <property type="project" value="InterPro"/>
</dbReference>
<dbReference type="PRINTS" id="PR00926">
    <property type="entry name" value="MITOCARRIER"/>
</dbReference>
<dbReference type="GO" id="GO:0015217">
    <property type="term" value="F:ADP transmembrane transporter activity"/>
    <property type="evidence" value="ECO:0007669"/>
    <property type="project" value="InterPro"/>
</dbReference>
<dbReference type="PANTHER" id="PTHR46650:SF1">
    <property type="entry name" value="PEROXISOMAL ADENINE NUCLEOTIDE TRANSPORTER 1"/>
    <property type="match status" value="1"/>
</dbReference>
<evidence type="ECO:0000313" key="12">
    <source>
        <dbReference type="EMBL" id="KAK3262009.1"/>
    </source>
</evidence>
<comment type="subcellular location">
    <subcellularLocation>
        <location evidence="1">Peroxisome membrane</location>
        <topology evidence="1">Multi-pass membrane protein</topology>
    </subcellularLocation>
</comment>
<feature type="repeat" description="Solcar" evidence="9">
    <location>
        <begin position="14"/>
        <end position="111"/>
    </location>
</feature>
<evidence type="ECO:0000256" key="3">
    <source>
        <dbReference type="ARBA" id="ARBA00022448"/>
    </source>
</evidence>
<dbReference type="GO" id="GO:0007031">
    <property type="term" value="P:peroxisome organization"/>
    <property type="evidence" value="ECO:0007669"/>
    <property type="project" value="TreeGrafter"/>
</dbReference>
<keyword evidence="5" id="KW-0677">Repeat</keyword>
<evidence type="ECO:0000256" key="5">
    <source>
        <dbReference type="ARBA" id="ARBA00022737"/>
    </source>
</evidence>
<evidence type="ECO:0000256" key="9">
    <source>
        <dbReference type="PROSITE-ProRule" id="PRU00282"/>
    </source>
</evidence>
<evidence type="ECO:0000256" key="2">
    <source>
        <dbReference type="ARBA" id="ARBA00006375"/>
    </source>
</evidence>
<evidence type="ECO:0000256" key="6">
    <source>
        <dbReference type="ARBA" id="ARBA00022989"/>
    </source>
</evidence>
<evidence type="ECO:0000313" key="13">
    <source>
        <dbReference type="Proteomes" id="UP001190700"/>
    </source>
</evidence>
<reference evidence="12 13" key="1">
    <citation type="journal article" date="2015" name="Genome Biol. Evol.">
        <title>Comparative Genomics of a Bacterivorous Green Alga Reveals Evolutionary Causalities and Consequences of Phago-Mixotrophic Mode of Nutrition.</title>
        <authorList>
            <person name="Burns J.A."/>
            <person name="Paasch A."/>
            <person name="Narechania A."/>
            <person name="Kim E."/>
        </authorList>
    </citation>
    <scope>NUCLEOTIDE SEQUENCE [LARGE SCALE GENOMIC DNA]</scope>
    <source>
        <strain evidence="12 13">PLY_AMNH</strain>
    </source>
</reference>
<feature type="non-terminal residue" evidence="12">
    <location>
        <position position="258"/>
    </location>
</feature>
<accession>A0AAE0KVG8</accession>
<feature type="repeat" description="Solcar" evidence="9">
    <location>
        <begin position="119"/>
        <end position="211"/>
    </location>
</feature>
<feature type="transmembrane region" description="Helical" evidence="11">
    <location>
        <begin position="20"/>
        <end position="37"/>
    </location>
</feature>
<dbReference type="InterPro" id="IPR018108">
    <property type="entry name" value="MCP_transmembrane"/>
</dbReference>
<sequence>MSTSAIVPHLTDNDKALVEALAAAIGGVATTIMFYPLDTAKTRYQAQAGAKSREDGTGSTEQAQTSVTKVLVDMARNEGMVALYRGAGFKCVHSISQTFLYFYTYSFLKRQYESRVGKLSTTANLLIGMAAGAYNVIWTQPLDTMSTRLQIKRGGSKDAQEPQEKTLKQVDERAKELALEVLANYRGLGASLLLCCNPAIQYTAFEQMRRRALGVEGDEADGVALSALGAFMLGALSKSLSTIVTYPLIRSKGASDHT</sequence>
<dbReference type="Proteomes" id="UP001190700">
    <property type="component" value="Unassembled WGS sequence"/>
</dbReference>
<keyword evidence="3 10" id="KW-0813">Transport</keyword>